<keyword evidence="1" id="KW-1133">Transmembrane helix</keyword>
<dbReference type="AlphaFoldDB" id="A0A0P7YHF3"/>
<name>A0A0P7YHF3_SCLFO</name>
<evidence type="ECO:0000313" key="3">
    <source>
        <dbReference type="Proteomes" id="UP000034805"/>
    </source>
</evidence>
<gene>
    <name evidence="2" type="ORF">Z043_114883</name>
</gene>
<feature type="transmembrane region" description="Helical" evidence="1">
    <location>
        <begin position="25"/>
        <end position="45"/>
    </location>
</feature>
<dbReference type="Proteomes" id="UP000034805">
    <property type="component" value="Unassembled WGS sequence"/>
</dbReference>
<accession>A0A0P7YHF3</accession>
<organism evidence="2 3">
    <name type="scientific">Scleropages formosus</name>
    <name type="common">Asian bonytongue</name>
    <name type="synonym">Osteoglossum formosum</name>
    <dbReference type="NCBI Taxonomy" id="113540"/>
    <lineage>
        <taxon>Eukaryota</taxon>
        <taxon>Metazoa</taxon>
        <taxon>Chordata</taxon>
        <taxon>Craniata</taxon>
        <taxon>Vertebrata</taxon>
        <taxon>Euteleostomi</taxon>
        <taxon>Actinopterygii</taxon>
        <taxon>Neopterygii</taxon>
        <taxon>Teleostei</taxon>
        <taxon>Osteoglossocephala</taxon>
        <taxon>Osteoglossomorpha</taxon>
        <taxon>Osteoglossiformes</taxon>
        <taxon>Osteoglossidae</taxon>
        <taxon>Scleropages</taxon>
    </lineage>
</organism>
<proteinExistence type="predicted"/>
<sequence length="50" mass="5712">MCLFWEIQLSEMLRSGGLGIKLLSAPWPIILCPLLWCLLVVMIFFTSSLK</sequence>
<keyword evidence="1" id="KW-0812">Transmembrane</keyword>
<reference evidence="2 3" key="1">
    <citation type="submission" date="2015-08" db="EMBL/GenBank/DDBJ databases">
        <title>The genome of the Asian arowana (Scleropages formosus).</title>
        <authorList>
            <person name="Tan M.H."/>
            <person name="Gan H.M."/>
            <person name="Croft L.J."/>
            <person name="Austin C.M."/>
        </authorList>
    </citation>
    <scope>NUCLEOTIDE SEQUENCE [LARGE SCALE GENOMIC DNA]</scope>
    <source>
        <strain evidence="2">Aro1</strain>
    </source>
</reference>
<keyword evidence="1" id="KW-0472">Membrane</keyword>
<evidence type="ECO:0000313" key="2">
    <source>
        <dbReference type="EMBL" id="KPP66599.1"/>
    </source>
</evidence>
<evidence type="ECO:0000256" key="1">
    <source>
        <dbReference type="SAM" id="Phobius"/>
    </source>
</evidence>
<protein>
    <submittedName>
        <fullName evidence="2">Uncharacterized protein</fullName>
    </submittedName>
</protein>
<dbReference type="EMBL" id="JARO02005540">
    <property type="protein sequence ID" value="KPP66599.1"/>
    <property type="molecule type" value="Genomic_DNA"/>
</dbReference>
<comment type="caution">
    <text evidence="2">The sequence shown here is derived from an EMBL/GenBank/DDBJ whole genome shotgun (WGS) entry which is preliminary data.</text>
</comment>